<evidence type="ECO:0000256" key="1">
    <source>
        <dbReference type="SAM" id="Phobius"/>
    </source>
</evidence>
<evidence type="ECO:0000313" key="3">
    <source>
        <dbReference type="Proteomes" id="UP001501083"/>
    </source>
</evidence>
<gene>
    <name evidence="2" type="ORF">GCM10025759_19210</name>
</gene>
<organism evidence="2 3">
    <name type="scientific">Lysobacter panacisoli</name>
    <dbReference type="NCBI Taxonomy" id="1255263"/>
    <lineage>
        <taxon>Bacteria</taxon>
        <taxon>Pseudomonadati</taxon>
        <taxon>Pseudomonadota</taxon>
        <taxon>Gammaproteobacteria</taxon>
        <taxon>Lysobacterales</taxon>
        <taxon>Lysobacteraceae</taxon>
        <taxon>Lysobacter</taxon>
    </lineage>
</organism>
<feature type="transmembrane region" description="Helical" evidence="1">
    <location>
        <begin position="35"/>
        <end position="53"/>
    </location>
</feature>
<protein>
    <recommendedName>
        <fullName evidence="4">Holin</fullName>
    </recommendedName>
</protein>
<name>A0ABP9LFP8_9GAMM</name>
<sequence length="62" mass="6945">MRNELSEAVGAATIKSAPPIAVVGASVAGWGVQEWMYFTTTVYVVAQLGYLLWKWWREAKKK</sequence>
<keyword evidence="1" id="KW-1133">Transmembrane helix</keyword>
<keyword evidence="1" id="KW-0812">Transmembrane</keyword>
<reference evidence="3" key="1">
    <citation type="journal article" date="2019" name="Int. J. Syst. Evol. Microbiol.">
        <title>The Global Catalogue of Microorganisms (GCM) 10K type strain sequencing project: providing services to taxonomists for standard genome sequencing and annotation.</title>
        <authorList>
            <consortium name="The Broad Institute Genomics Platform"/>
            <consortium name="The Broad Institute Genome Sequencing Center for Infectious Disease"/>
            <person name="Wu L."/>
            <person name="Ma J."/>
        </authorList>
    </citation>
    <scope>NUCLEOTIDE SEQUENCE [LARGE SCALE GENOMIC DNA]</scope>
    <source>
        <strain evidence="3">JCM 19212</strain>
    </source>
</reference>
<comment type="caution">
    <text evidence="2">The sequence shown here is derived from an EMBL/GenBank/DDBJ whole genome shotgun (WGS) entry which is preliminary data.</text>
</comment>
<proteinExistence type="predicted"/>
<dbReference type="EMBL" id="BAABKY010000002">
    <property type="protein sequence ID" value="GAA5075561.1"/>
    <property type="molecule type" value="Genomic_DNA"/>
</dbReference>
<dbReference type="RefSeq" id="WP_158985722.1">
    <property type="nucleotide sequence ID" value="NZ_BAABKY010000002.1"/>
</dbReference>
<keyword evidence="1" id="KW-0472">Membrane</keyword>
<dbReference type="Proteomes" id="UP001501083">
    <property type="component" value="Unassembled WGS sequence"/>
</dbReference>
<keyword evidence="3" id="KW-1185">Reference proteome</keyword>
<evidence type="ECO:0000313" key="2">
    <source>
        <dbReference type="EMBL" id="GAA5075561.1"/>
    </source>
</evidence>
<accession>A0ABP9LFP8</accession>
<evidence type="ECO:0008006" key="4">
    <source>
        <dbReference type="Google" id="ProtNLM"/>
    </source>
</evidence>